<dbReference type="GO" id="GO:0008914">
    <property type="term" value="F:leucyl-tRNA--protein transferase activity"/>
    <property type="evidence" value="ECO:0007669"/>
    <property type="project" value="UniProtKB-EC"/>
</dbReference>
<dbReference type="Gene3D" id="3.40.630.70">
    <property type="entry name" value="Leucyl/phenylalanyl-tRNA-protein transferase, C-terminal domain"/>
    <property type="match status" value="1"/>
</dbReference>
<dbReference type="PANTHER" id="PTHR30098:SF2">
    <property type="entry name" value="LEUCYL_PHENYLALANYL-TRNA--PROTEIN TRANSFERASE"/>
    <property type="match status" value="1"/>
</dbReference>
<dbReference type="InterPro" id="IPR016181">
    <property type="entry name" value="Acyl_CoA_acyltransferase"/>
</dbReference>
<evidence type="ECO:0000313" key="4">
    <source>
        <dbReference type="EMBL" id="VAW04131.1"/>
    </source>
</evidence>
<dbReference type="HAMAP" id="MF_00688">
    <property type="entry name" value="Leu_Phe_trans"/>
    <property type="match status" value="1"/>
</dbReference>
<dbReference type="Pfam" id="PF03588">
    <property type="entry name" value="Leu_Phe_trans"/>
    <property type="match status" value="1"/>
</dbReference>
<evidence type="ECO:0000256" key="3">
    <source>
        <dbReference type="ARBA" id="ARBA00023315"/>
    </source>
</evidence>
<dbReference type="NCBIfam" id="TIGR00667">
    <property type="entry name" value="aat"/>
    <property type="match status" value="1"/>
</dbReference>
<dbReference type="SUPFAM" id="SSF55729">
    <property type="entry name" value="Acyl-CoA N-acyltransferases (Nat)"/>
    <property type="match status" value="1"/>
</dbReference>
<keyword evidence="1" id="KW-0963">Cytoplasm</keyword>
<proteinExistence type="inferred from homology"/>
<dbReference type="EMBL" id="UOEH01000425">
    <property type="protein sequence ID" value="VAW04131.1"/>
    <property type="molecule type" value="Genomic_DNA"/>
</dbReference>
<evidence type="ECO:0000256" key="2">
    <source>
        <dbReference type="ARBA" id="ARBA00022679"/>
    </source>
</evidence>
<organism evidence="4">
    <name type="scientific">hydrothermal vent metagenome</name>
    <dbReference type="NCBI Taxonomy" id="652676"/>
    <lineage>
        <taxon>unclassified sequences</taxon>
        <taxon>metagenomes</taxon>
        <taxon>ecological metagenomes</taxon>
    </lineage>
</organism>
<dbReference type="GO" id="GO:0005737">
    <property type="term" value="C:cytoplasm"/>
    <property type="evidence" value="ECO:0007669"/>
    <property type="project" value="TreeGrafter"/>
</dbReference>
<keyword evidence="3 4" id="KW-0012">Acyltransferase</keyword>
<protein>
    <submittedName>
        <fullName evidence="4">Leucyl/phenylalanyl-tRNA--protein transferase</fullName>
        <ecNumber evidence="4">2.3.2.6</ecNumber>
    </submittedName>
</protein>
<dbReference type="InterPro" id="IPR004616">
    <property type="entry name" value="Leu/Phe-tRNA_Trfase"/>
</dbReference>
<keyword evidence="2 4" id="KW-0808">Transferase</keyword>
<dbReference type="GO" id="GO:0030163">
    <property type="term" value="P:protein catabolic process"/>
    <property type="evidence" value="ECO:0007669"/>
    <property type="project" value="InterPro"/>
</dbReference>
<gene>
    <name evidence="4" type="ORF">MNBD_ALPHA05-1702</name>
</gene>
<name>A0A3B0SCY0_9ZZZZ</name>
<sequence>MSRDSANTLSTDELLKAYTLGYFPMARSREDDGVVWVLPDERGVLPLDGAGAPRRLMRFLKTAPFEIRINTAFLEVITACAAATPSRPDTWINDAIIETYTELHFMGRAHSVECWRNGKLAGGLYGVEMGAAFCGESMFTRETDASKIAFVYLIARLKLGGFDFIDAQFTNEHLEQFGLIGVPDSVYQRMLATALSSQADFFAAPDQLSVSRVVQLITQTS</sequence>
<dbReference type="AlphaFoldDB" id="A0A3B0SCY0"/>
<dbReference type="PANTHER" id="PTHR30098">
    <property type="entry name" value="LEUCYL/PHENYLALANYL-TRNA--PROTEIN TRANSFERASE"/>
    <property type="match status" value="1"/>
</dbReference>
<dbReference type="EC" id="2.3.2.6" evidence="4"/>
<dbReference type="InterPro" id="IPR042203">
    <property type="entry name" value="Leu/Phe-tRNA_Trfase_C"/>
</dbReference>
<reference evidence="4" key="1">
    <citation type="submission" date="2018-06" db="EMBL/GenBank/DDBJ databases">
        <authorList>
            <person name="Zhirakovskaya E."/>
        </authorList>
    </citation>
    <scope>NUCLEOTIDE SEQUENCE</scope>
</reference>
<evidence type="ECO:0000256" key="1">
    <source>
        <dbReference type="ARBA" id="ARBA00022490"/>
    </source>
</evidence>
<accession>A0A3B0SCY0</accession>